<keyword evidence="1" id="KW-0812">Transmembrane</keyword>
<dbReference type="EMBL" id="BRYB01003487">
    <property type="protein sequence ID" value="GMI37659.1"/>
    <property type="molecule type" value="Genomic_DNA"/>
</dbReference>
<gene>
    <name evidence="2" type="ORF">TeGR_g5346</name>
</gene>
<reference evidence="2 3" key="1">
    <citation type="journal article" date="2023" name="Commun. Biol.">
        <title>Genome analysis of Parmales, the sister group of diatoms, reveals the evolutionary specialization of diatoms from phago-mixotrophs to photoautotrophs.</title>
        <authorList>
            <person name="Ban H."/>
            <person name="Sato S."/>
            <person name="Yoshikawa S."/>
            <person name="Yamada K."/>
            <person name="Nakamura Y."/>
            <person name="Ichinomiya M."/>
            <person name="Sato N."/>
            <person name="Blanc-Mathieu R."/>
            <person name="Endo H."/>
            <person name="Kuwata A."/>
            <person name="Ogata H."/>
        </authorList>
    </citation>
    <scope>NUCLEOTIDE SEQUENCE [LARGE SCALE GENOMIC DNA]</scope>
</reference>
<evidence type="ECO:0000313" key="3">
    <source>
        <dbReference type="Proteomes" id="UP001165060"/>
    </source>
</evidence>
<feature type="transmembrane region" description="Helical" evidence="1">
    <location>
        <begin position="90"/>
        <end position="109"/>
    </location>
</feature>
<accession>A0ABQ6N1P1</accession>
<feature type="transmembrane region" description="Helical" evidence="1">
    <location>
        <begin position="129"/>
        <end position="161"/>
    </location>
</feature>
<keyword evidence="1" id="KW-0472">Membrane</keyword>
<protein>
    <submittedName>
        <fullName evidence="2">Uncharacterized protein</fullName>
    </submittedName>
</protein>
<organism evidence="2 3">
    <name type="scientific">Tetraparma gracilis</name>
    <dbReference type="NCBI Taxonomy" id="2962635"/>
    <lineage>
        <taxon>Eukaryota</taxon>
        <taxon>Sar</taxon>
        <taxon>Stramenopiles</taxon>
        <taxon>Ochrophyta</taxon>
        <taxon>Bolidophyceae</taxon>
        <taxon>Parmales</taxon>
        <taxon>Triparmaceae</taxon>
        <taxon>Tetraparma</taxon>
    </lineage>
</organism>
<evidence type="ECO:0000313" key="2">
    <source>
        <dbReference type="EMBL" id="GMI37659.1"/>
    </source>
</evidence>
<evidence type="ECO:0000256" key="1">
    <source>
        <dbReference type="SAM" id="Phobius"/>
    </source>
</evidence>
<sequence>MPKSSAAGVIGHHGRRNTSLAKTLRYMCLFASLMVLSVGLTHIGNQMTLSCDATESVGCFGPWLYYQNDGSGLHDLNQRWRQIFSLNTTIAFDLWTPIFLALLSIHIHVPALTDSNTEWEKDKFVWCTGFYLFVALFGCFGYSGNLGVLAGFVNVAASFLYSDLRHLSIPAADLFWDRQRRVQSALTPIFLVVSVLLEVW</sequence>
<dbReference type="Proteomes" id="UP001165060">
    <property type="component" value="Unassembled WGS sequence"/>
</dbReference>
<proteinExistence type="predicted"/>
<name>A0ABQ6N1P1_9STRA</name>
<feature type="transmembrane region" description="Helical" evidence="1">
    <location>
        <begin position="24"/>
        <end position="43"/>
    </location>
</feature>
<keyword evidence="3" id="KW-1185">Reference proteome</keyword>
<comment type="caution">
    <text evidence="2">The sequence shown here is derived from an EMBL/GenBank/DDBJ whole genome shotgun (WGS) entry which is preliminary data.</text>
</comment>
<keyword evidence="1" id="KW-1133">Transmembrane helix</keyword>